<dbReference type="Proteomes" id="UP000257109">
    <property type="component" value="Unassembled WGS sequence"/>
</dbReference>
<accession>A0A371GCP5</accession>
<gene>
    <name evidence="1" type="ORF">CR513_30116</name>
</gene>
<dbReference type="EMBL" id="QJKJ01005979">
    <property type="protein sequence ID" value="RDX88315.1"/>
    <property type="molecule type" value="Genomic_DNA"/>
</dbReference>
<reference evidence="1" key="1">
    <citation type="submission" date="2018-05" db="EMBL/GenBank/DDBJ databases">
        <title>Draft genome of Mucuna pruriens seed.</title>
        <authorList>
            <person name="Nnadi N.E."/>
            <person name="Vos R."/>
            <person name="Hasami M.H."/>
            <person name="Devisetty U.K."/>
            <person name="Aguiy J.C."/>
        </authorList>
    </citation>
    <scope>NUCLEOTIDE SEQUENCE [LARGE SCALE GENOMIC DNA]</scope>
    <source>
        <strain evidence="1">JCA_2017</strain>
    </source>
</reference>
<proteinExistence type="predicted"/>
<feature type="non-terminal residue" evidence="1">
    <location>
        <position position="1"/>
    </location>
</feature>
<sequence>MAMAQGVRKVLWLKRILEELRKADGVICMSFVPTFQQLADILTKGLFQLNFEFLGSNLNLGMMDIYAPT</sequence>
<evidence type="ECO:0000313" key="1">
    <source>
        <dbReference type="EMBL" id="RDX88315.1"/>
    </source>
</evidence>
<organism evidence="1 2">
    <name type="scientific">Mucuna pruriens</name>
    <name type="common">Velvet bean</name>
    <name type="synonym">Dolichos pruriens</name>
    <dbReference type="NCBI Taxonomy" id="157652"/>
    <lineage>
        <taxon>Eukaryota</taxon>
        <taxon>Viridiplantae</taxon>
        <taxon>Streptophyta</taxon>
        <taxon>Embryophyta</taxon>
        <taxon>Tracheophyta</taxon>
        <taxon>Spermatophyta</taxon>
        <taxon>Magnoliopsida</taxon>
        <taxon>eudicotyledons</taxon>
        <taxon>Gunneridae</taxon>
        <taxon>Pentapetalae</taxon>
        <taxon>rosids</taxon>
        <taxon>fabids</taxon>
        <taxon>Fabales</taxon>
        <taxon>Fabaceae</taxon>
        <taxon>Papilionoideae</taxon>
        <taxon>50 kb inversion clade</taxon>
        <taxon>NPAAA clade</taxon>
        <taxon>indigoferoid/millettioid clade</taxon>
        <taxon>Phaseoleae</taxon>
        <taxon>Mucuna</taxon>
    </lineage>
</organism>
<evidence type="ECO:0000313" key="2">
    <source>
        <dbReference type="Proteomes" id="UP000257109"/>
    </source>
</evidence>
<keyword evidence="2" id="KW-1185">Reference proteome</keyword>
<comment type="caution">
    <text evidence="1">The sequence shown here is derived from an EMBL/GenBank/DDBJ whole genome shotgun (WGS) entry which is preliminary data.</text>
</comment>
<protein>
    <submittedName>
        <fullName evidence="1">Uncharacterized protein</fullName>
    </submittedName>
</protein>
<name>A0A371GCP5_MUCPR</name>
<dbReference type="AlphaFoldDB" id="A0A371GCP5"/>